<dbReference type="Pfam" id="PF00025">
    <property type="entry name" value="Arf"/>
    <property type="match status" value="1"/>
</dbReference>
<evidence type="ECO:0008006" key="4">
    <source>
        <dbReference type="Google" id="ProtNLM"/>
    </source>
</evidence>
<dbReference type="EMBL" id="LAZR01005089">
    <property type="protein sequence ID" value="KKN02948.1"/>
    <property type="molecule type" value="Genomic_DNA"/>
</dbReference>
<dbReference type="SUPFAM" id="SSF52540">
    <property type="entry name" value="P-loop containing nucleoside triphosphate hydrolases"/>
    <property type="match status" value="1"/>
</dbReference>
<dbReference type="InterPro" id="IPR005225">
    <property type="entry name" value="Small_GTP-bd"/>
</dbReference>
<evidence type="ECO:0000256" key="2">
    <source>
        <dbReference type="ARBA" id="ARBA00023134"/>
    </source>
</evidence>
<dbReference type="InterPro" id="IPR006689">
    <property type="entry name" value="Small_GTPase_ARF/SAR"/>
</dbReference>
<gene>
    <name evidence="3" type="ORF">LCGC14_1112630</name>
</gene>
<evidence type="ECO:0000256" key="1">
    <source>
        <dbReference type="ARBA" id="ARBA00022741"/>
    </source>
</evidence>
<dbReference type="AlphaFoldDB" id="A0A0F9QCE1"/>
<comment type="caution">
    <text evidence="3">The sequence shown here is derived from an EMBL/GenBank/DDBJ whole genome shotgun (WGS) entry which is preliminary data.</text>
</comment>
<organism evidence="3">
    <name type="scientific">marine sediment metagenome</name>
    <dbReference type="NCBI Taxonomy" id="412755"/>
    <lineage>
        <taxon>unclassified sequences</taxon>
        <taxon>metagenomes</taxon>
        <taxon>ecological metagenomes</taxon>
    </lineage>
</organism>
<dbReference type="GO" id="GO:0003924">
    <property type="term" value="F:GTPase activity"/>
    <property type="evidence" value="ECO:0007669"/>
    <property type="project" value="InterPro"/>
</dbReference>
<keyword evidence="1" id="KW-0547">Nucleotide-binding</keyword>
<dbReference type="NCBIfam" id="TIGR00231">
    <property type="entry name" value="small_GTP"/>
    <property type="match status" value="1"/>
</dbReference>
<dbReference type="Gene3D" id="3.40.50.300">
    <property type="entry name" value="P-loop containing nucleotide triphosphate hydrolases"/>
    <property type="match status" value="1"/>
</dbReference>
<reference evidence="3" key="1">
    <citation type="journal article" date="2015" name="Nature">
        <title>Complex archaea that bridge the gap between prokaryotes and eukaryotes.</title>
        <authorList>
            <person name="Spang A."/>
            <person name="Saw J.H."/>
            <person name="Jorgensen S.L."/>
            <person name="Zaremba-Niedzwiedzka K."/>
            <person name="Martijn J."/>
            <person name="Lind A.E."/>
            <person name="van Eijk R."/>
            <person name="Schleper C."/>
            <person name="Guy L."/>
            <person name="Ettema T.J."/>
        </authorList>
    </citation>
    <scope>NUCLEOTIDE SEQUENCE</scope>
</reference>
<dbReference type="PANTHER" id="PTHR45697">
    <property type="entry name" value="ADP-RIBOSYLATION FACTOR-LIKE PROTEIN 2-RELATED"/>
    <property type="match status" value="1"/>
</dbReference>
<dbReference type="InterPro" id="IPR027417">
    <property type="entry name" value="P-loop_NTPase"/>
</dbReference>
<dbReference type="InterPro" id="IPR044612">
    <property type="entry name" value="ARL2/3"/>
</dbReference>
<dbReference type="PRINTS" id="PR00449">
    <property type="entry name" value="RASTRNSFRMNG"/>
</dbReference>
<evidence type="ECO:0000313" key="3">
    <source>
        <dbReference type="EMBL" id="KKN02948.1"/>
    </source>
</evidence>
<proteinExistence type="predicted"/>
<name>A0A0F9QCE1_9ZZZZ</name>
<dbReference type="GO" id="GO:0005525">
    <property type="term" value="F:GTP binding"/>
    <property type="evidence" value="ECO:0007669"/>
    <property type="project" value="UniProtKB-KW"/>
</dbReference>
<protein>
    <recommendedName>
        <fullName evidence="4">GTP-binding protein</fullName>
    </recommendedName>
</protein>
<keyword evidence="2" id="KW-0342">GTP-binding</keyword>
<sequence>MLSSEIEKLVKITFIGAPAVGKTTMLKLLSEETIDRLYFPTHGFDLKTVKFNDYYLRIWDLAGQSAYLKTYSKDYLLGSDLIFIVTDSTPRNVLKSRNLINYACQFVGKECPIIAIANKQDLVKKDGRMDVKRVEDILRVKTHGLIAIDPSERLKLVKIIKKELDNVLIRRRIKE</sequence>
<accession>A0A0F9QCE1</accession>